<proteinExistence type="inferred from homology"/>
<dbReference type="OrthoDB" id="426527at2759"/>
<evidence type="ECO:0000256" key="8">
    <source>
        <dbReference type="SAM" id="Phobius"/>
    </source>
</evidence>
<dbReference type="GO" id="GO:0016020">
    <property type="term" value="C:membrane"/>
    <property type="evidence" value="ECO:0007669"/>
    <property type="project" value="UniProtKB-SubCell"/>
</dbReference>
<dbReference type="SUPFAM" id="SSF103481">
    <property type="entry name" value="Multidrug resistance efflux transporter EmrE"/>
    <property type="match status" value="1"/>
</dbReference>
<dbReference type="PANTHER" id="PTHR16119">
    <property type="entry name" value="TRANSMEMBRANE PROTEIN 144"/>
    <property type="match status" value="1"/>
</dbReference>
<name>K8E998_9CHLO</name>
<dbReference type="Pfam" id="PF07857">
    <property type="entry name" value="TMEM144"/>
    <property type="match status" value="1"/>
</dbReference>
<feature type="transmembrane region" description="Helical" evidence="8">
    <location>
        <begin position="120"/>
        <end position="140"/>
    </location>
</feature>
<feature type="transmembrane region" description="Helical" evidence="8">
    <location>
        <begin position="6"/>
        <end position="24"/>
    </location>
</feature>
<protein>
    <submittedName>
        <fullName evidence="9">Transmembrane protein 144</fullName>
    </submittedName>
</protein>
<evidence type="ECO:0000256" key="3">
    <source>
        <dbReference type="ARBA" id="ARBA00022692"/>
    </source>
</evidence>
<evidence type="ECO:0000256" key="4">
    <source>
        <dbReference type="ARBA" id="ARBA00022989"/>
    </source>
</evidence>
<dbReference type="STRING" id="41875.K8E998"/>
<evidence type="ECO:0000256" key="7">
    <source>
        <dbReference type="SAM" id="MobiDB-lite"/>
    </source>
</evidence>
<dbReference type="Proteomes" id="UP000198341">
    <property type="component" value="Chromosome 1"/>
</dbReference>
<keyword evidence="5 8" id="KW-0472">Membrane</keyword>
<feature type="transmembrane region" description="Helical" evidence="8">
    <location>
        <begin position="237"/>
        <end position="255"/>
    </location>
</feature>
<feature type="compositionally biased region" description="Low complexity" evidence="7">
    <location>
        <begin position="147"/>
        <end position="163"/>
    </location>
</feature>
<gene>
    <name evidence="9" type="ORF">Bathy01g04740</name>
</gene>
<dbReference type="PANTHER" id="PTHR16119:SF17">
    <property type="entry name" value="TRANSMEMBRANE PROTEIN 144"/>
    <property type="match status" value="1"/>
</dbReference>
<keyword evidence="6" id="KW-0175">Coiled coil</keyword>
<dbReference type="InterPro" id="IPR037185">
    <property type="entry name" value="EmrE-like"/>
</dbReference>
<dbReference type="GeneID" id="19018209"/>
<evidence type="ECO:0000256" key="1">
    <source>
        <dbReference type="ARBA" id="ARBA00004141"/>
    </source>
</evidence>
<feature type="transmembrane region" description="Helical" evidence="8">
    <location>
        <begin position="302"/>
        <end position="324"/>
    </location>
</feature>
<dbReference type="InterPro" id="IPR012435">
    <property type="entry name" value="TMEM144"/>
</dbReference>
<feature type="transmembrane region" description="Helical" evidence="8">
    <location>
        <begin position="36"/>
        <end position="58"/>
    </location>
</feature>
<evidence type="ECO:0000256" key="6">
    <source>
        <dbReference type="SAM" id="Coils"/>
    </source>
</evidence>
<evidence type="ECO:0000313" key="10">
    <source>
        <dbReference type="Proteomes" id="UP000198341"/>
    </source>
</evidence>
<accession>K8E998</accession>
<feature type="transmembrane region" description="Helical" evidence="8">
    <location>
        <begin position="200"/>
        <end position="217"/>
    </location>
</feature>
<comment type="similarity">
    <text evidence="2">Belongs to the TMEM144 family.</text>
</comment>
<dbReference type="KEGG" id="bpg:Bathy01g04740"/>
<evidence type="ECO:0000256" key="5">
    <source>
        <dbReference type="ARBA" id="ARBA00023136"/>
    </source>
</evidence>
<dbReference type="GO" id="GO:0015144">
    <property type="term" value="F:carbohydrate transmembrane transporter activity"/>
    <property type="evidence" value="ECO:0007669"/>
    <property type="project" value="InterPro"/>
</dbReference>
<keyword evidence="3 8" id="KW-0812">Transmembrane</keyword>
<organism evidence="9 10">
    <name type="scientific">Bathycoccus prasinos</name>
    <dbReference type="NCBI Taxonomy" id="41875"/>
    <lineage>
        <taxon>Eukaryota</taxon>
        <taxon>Viridiplantae</taxon>
        <taxon>Chlorophyta</taxon>
        <taxon>Mamiellophyceae</taxon>
        <taxon>Mamiellales</taxon>
        <taxon>Bathycoccaceae</taxon>
        <taxon>Bathycoccus</taxon>
    </lineage>
</organism>
<keyword evidence="4 8" id="KW-1133">Transmembrane helix</keyword>
<dbReference type="InterPro" id="IPR010651">
    <property type="entry name" value="Sugar_transport"/>
</dbReference>
<reference evidence="9 10" key="1">
    <citation type="submission" date="2011-10" db="EMBL/GenBank/DDBJ databases">
        <authorList>
            <person name="Genoscope - CEA"/>
        </authorList>
    </citation>
    <scope>NUCLEOTIDE SEQUENCE [LARGE SCALE GENOMIC DNA]</scope>
    <source>
        <strain evidence="9 10">RCC 1105</strain>
    </source>
</reference>
<keyword evidence="10" id="KW-1185">Reference proteome</keyword>
<dbReference type="AlphaFoldDB" id="K8E998"/>
<dbReference type="RefSeq" id="XP_007515337.1">
    <property type="nucleotide sequence ID" value="XM_007515275.1"/>
</dbReference>
<sequence length="355" mass="38330">MDSDGVLGYACCLVAAIFFGSNYVPVKKLTSLGDGVFFSVCMTLGVFTVGVVVCLARSFPKFEYQAMFGGSLWAIGNLCVVPIVKSIGLALGMMIWSGACMLSGWASARFGILGLDKEEVSMPGLNGFGVALACLALYVASKIDGTTNSNSNSSSSSNSNSTSGMRRIDVDEEREDNAFLNNNNDDEDEALRNASNKKQTFGITLSLLSGVLYGVNFNPAENLRLRSGAHSDDALDYVFSQFCGIFGTTLVAFALHYLHVVRKATDRYPELRQETIVPAFISGVMWGIAQTSWFVANRVLSMSISFPIISTLPSVVAALIGYFYFHEMRGEKNVRLLLSSGAMRLVSVVCIANSR</sequence>
<feature type="region of interest" description="Disordered" evidence="7">
    <location>
        <begin position="147"/>
        <end position="166"/>
    </location>
</feature>
<dbReference type="eggNOG" id="ENOG502QR0F">
    <property type="taxonomic scope" value="Eukaryota"/>
</dbReference>
<evidence type="ECO:0000256" key="2">
    <source>
        <dbReference type="ARBA" id="ARBA00005731"/>
    </source>
</evidence>
<evidence type="ECO:0000313" key="9">
    <source>
        <dbReference type="EMBL" id="CCO14216.1"/>
    </source>
</evidence>
<comment type="subcellular location">
    <subcellularLocation>
        <location evidence="1">Membrane</location>
        <topology evidence="1">Multi-pass membrane protein</topology>
    </subcellularLocation>
</comment>
<dbReference type="EMBL" id="FO082278">
    <property type="protein sequence ID" value="CCO14216.1"/>
    <property type="molecule type" value="Genomic_DNA"/>
</dbReference>
<feature type="transmembrane region" description="Helical" evidence="8">
    <location>
        <begin position="276"/>
        <end position="296"/>
    </location>
</feature>
<feature type="coiled-coil region" evidence="6">
    <location>
        <begin position="170"/>
        <end position="197"/>
    </location>
</feature>